<comment type="caution">
    <text evidence="3">The sequence shown here is derived from an EMBL/GenBank/DDBJ whole genome shotgun (WGS) entry which is preliminary data.</text>
</comment>
<reference evidence="3 4" key="1">
    <citation type="submission" date="2019-06" db="EMBL/GenBank/DDBJ databases">
        <title>Desulfobotulus mexicanus sp. nov., a novel sulfate-reducing bacterium isolated from the sediment of an alkaline crater lake in Mexico.</title>
        <authorList>
            <person name="Hirschler-Rea A."/>
        </authorList>
    </citation>
    <scope>NUCLEOTIDE SEQUENCE [LARGE SCALE GENOMIC DNA]</scope>
    <source>
        <strain evidence="3 4">PAR22N</strain>
    </source>
</reference>
<dbReference type="RefSeq" id="WP_139447251.1">
    <property type="nucleotide sequence ID" value="NZ_VDMB01000005.1"/>
</dbReference>
<accession>A0A5Q4VE67</accession>
<dbReference type="Pfam" id="PF13280">
    <property type="entry name" value="WYL"/>
    <property type="match status" value="1"/>
</dbReference>
<sequence length="333" mass="38319">MGNTYRQCLILQMLPREPLCTDTASLERRLREKGIEVHRRTIQRDLEELSRVFPIACNDNEKPYGWFWSINAEAIHLPQMNPITAFSFRMIEAFLHSVMPPAALKTLEPHFSEASNILDAVRAESFRSWPDKVKILSRTQPLKPPHIDAAILNTVYEGLMDGKRIQASYRKRGEEASTDYTINPLGIVLLDSVIYLVCTMRDYQRMEDVRQLALHRFLSATLLEKPGLVPEGFSMQGYIDSGAFTYLQGNQPMALEFLMEKSVATHLFETPLSEDQRITPHDELRVKVEATVLDTAQIRWWLLGFGEFVQVMKPEKLREAFGSRVKKMHSMYA</sequence>
<evidence type="ECO:0000259" key="2">
    <source>
        <dbReference type="Pfam" id="PF25583"/>
    </source>
</evidence>
<gene>
    <name evidence="3" type="ORF">FIM25_05840</name>
</gene>
<organism evidence="3 4">
    <name type="scientific">Desulfobotulus mexicanus</name>
    <dbReference type="NCBI Taxonomy" id="2586642"/>
    <lineage>
        <taxon>Bacteria</taxon>
        <taxon>Pseudomonadati</taxon>
        <taxon>Thermodesulfobacteriota</taxon>
        <taxon>Desulfobacteria</taxon>
        <taxon>Desulfobacterales</taxon>
        <taxon>Desulfobacteraceae</taxon>
        <taxon>Desulfobotulus</taxon>
    </lineage>
</organism>
<dbReference type="InterPro" id="IPR057727">
    <property type="entry name" value="WCX_dom"/>
</dbReference>
<dbReference type="Pfam" id="PF25583">
    <property type="entry name" value="WCX"/>
    <property type="match status" value="1"/>
</dbReference>
<keyword evidence="4" id="KW-1185">Reference proteome</keyword>
<dbReference type="PANTHER" id="PTHR34580:SF1">
    <property type="entry name" value="PROTEIN PAFC"/>
    <property type="match status" value="1"/>
</dbReference>
<dbReference type="PANTHER" id="PTHR34580">
    <property type="match status" value="1"/>
</dbReference>
<dbReference type="EMBL" id="VDMB01000005">
    <property type="protein sequence ID" value="TYT75226.1"/>
    <property type="molecule type" value="Genomic_DNA"/>
</dbReference>
<protein>
    <submittedName>
        <fullName evidence="3">WYL domain-containing protein</fullName>
    </submittedName>
</protein>
<proteinExistence type="predicted"/>
<evidence type="ECO:0000259" key="1">
    <source>
        <dbReference type="Pfam" id="PF13280"/>
    </source>
</evidence>
<dbReference type="InterPro" id="IPR026881">
    <property type="entry name" value="WYL_dom"/>
</dbReference>
<dbReference type="AlphaFoldDB" id="A0A5Q4VE67"/>
<dbReference type="InterPro" id="IPR051534">
    <property type="entry name" value="CBASS_pafABC_assoc_protein"/>
</dbReference>
<dbReference type="PROSITE" id="PS52050">
    <property type="entry name" value="WYL"/>
    <property type="match status" value="1"/>
</dbReference>
<feature type="domain" description="WYL" evidence="1">
    <location>
        <begin position="151"/>
        <end position="221"/>
    </location>
</feature>
<evidence type="ECO:0000313" key="4">
    <source>
        <dbReference type="Proteomes" id="UP000321899"/>
    </source>
</evidence>
<feature type="domain" description="WCX" evidence="2">
    <location>
        <begin position="259"/>
        <end position="328"/>
    </location>
</feature>
<name>A0A5Q4VE67_9BACT</name>
<evidence type="ECO:0000313" key="3">
    <source>
        <dbReference type="EMBL" id="TYT75226.1"/>
    </source>
</evidence>
<dbReference type="OrthoDB" id="5417724at2"/>
<dbReference type="Proteomes" id="UP000321899">
    <property type="component" value="Unassembled WGS sequence"/>
</dbReference>